<proteinExistence type="inferred from homology"/>
<organism evidence="5 6">
    <name type="scientific">Acorus calamus</name>
    <name type="common">Sweet flag</name>
    <dbReference type="NCBI Taxonomy" id="4465"/>
    <lineage>
        <taxon>Eukaryota</taxon>
        <taxon>Viridiplantae</taxon>
        <taxon>Streptophyta</taxon>
        <taxon>Embryophyta</taxon>
        <taxon>Tracheophyta</taxon>
        <taxon>Spermatophyta</taxon>
        <taxon>Magnoliopsida</taxon>
        <taxon>Liliopsida</taxon>
        <taxon>Acoraceae</taxon>
        <taxon>Acorus</taxon>
    </lineage>
</organism>
<dbReference type="GO" id="GO:0046872">
    <property type="term" value="F:metal ion binding"/>
    <property type="evidence" value="ECO:0007669"/>
    <property type="project" value="UniProtKB-KW"/>
</dbReference>
<reference evidence="5" key="2">
    <citation type="submission" date="2023-06" db="EMBL/GenBank/DDBJ databases">
        <authorList>
            <person name="Ma L."/>
            <person name="Liu K.-W."/>
            <person name="Li Z."/>
            <person name="Hsiao Y.-Y."/>
            <person name="Qi Y."/>
            <person name="Fu T."/>
            <person name="Tang G."/>
            <person name="Zhang D."/>
            <person name="Sun W.-H."/>
            <person name="Liu D.-K."/>
            <person name="Li Y."/>
            <person name="Chen G.-Z."/>
            <person name="Liu X.-D."/>
            <person name="Liao X.-Y."/>
            <person name="Jiang Y.-T."/>
            <person name="Yu X."/>
            <person name="Hao Y."/>
            <person name="Huang J."/>
            <person name="Zhao X.-W."/>
            <person name="Ke S."/>
            <person name="Chen Y.-Y."/>
            <person name="Wu W.-L."/>
            <person name="Hsu J.-L."/>
            <person name="Lin Y.-F."/>
            <person name="Huang M.-D."/>
            <person name="Li C.-Y."/>
            <person name="Huang L."/>
            <person name="Wang Z.-W."/>
            <person name="Zhao X."/>
            <person name="Zhong W.-Y."/>
            <person name="Peng D.-H."/>
            <person name="Ahmad S."/>
            <person name="Lan S."/>
            <person name="Zhang J.-S."/>
            <person name="Tsai W.-C."/>
            <person name="Van De Peer Y."/>
            <person name="Liu Z.-J."/>
        </authorList>
    </citation>
    <scope>NUCLEOTIDE SEQUENCE</scope>
    <source>
        <strain evidence="5">CP</strain>
        <tissue evidence="5">Leaves</tissue>
    </source>
</reference>
<sequence>MLRIIPGERTAVIEEGRRSHSPKGWRAREAEGVGLGIVAALERERERERLSFHVSVPMPIVGEKAFCSMECRYRQIVSDECQESCGSEMSKSSEISNSPYTTGRLFSTGVAAA</sequence>
<dbReference type="PROSITE" id="PS51795">
    <property type="entry name" value="ZF_FLZ"/>
    <property type="match status" value="1"/>
</dbReference>
<keyword evidence="2" id="KW-0479">Metal-binding</keyword>
<dbReference type="PANTHER" id="PTHR47208:SF5">
    <property type="entry name" value="FCS-LIKE ZINC FINGER 12-RELATED"/>
    <property type="match status" value="1"/>
</dbReference>
<comment type="similarity">
    <text evidence="1">Belongs to the FLZ family.</text>
</comment>
<dbReference type="InterPro" id="IPR044604">
    <property type="entry name" value="FLZ12/13/14"/>
</dbReference>
<evidence type="ECO:0000259" key="4">
    <source>
        <dbReference type="PROSITE" id="PS51795"/>
    </source>
</evidence>
<dbReference type="AlphaFoldDB" id="A0AAV9CJS7"/>
<dbReference type="Pfam" id="PF04570">
    <property type="entry name" value="zf-FLZ"/>
    <property type="match status" value="1"/>
</dbReference>
<feature type="domain" description="FLZ-type" evidence="4">
    <location>
        <begin position="1"/>
        <end position="83"/>
    </location>
</feature>
<gene>
    <name evidence="5" type="ORF">QJS10_CPB19g01938</name>
</gene>
<dbReference type="Proteomes" id="UP001180020">
    <property type="component" value="Unassembled WGS sequence"/>
</dbReference>
<evidence type="ECO:0000256" key="3">
    <source>
        <dbReference type="PROSITE-ProRule" id="PRU01131"/>
    </source>
</evidence>
<evidence type="ECO:0000313" key="6">
    <source>
        <dbReference type="Proteomes" id="UP001180020"/>
    </source>
</evidence>
<evidence type="ECO:0000256" key="1">
    <source>
        <dbReference type="ARBA" id="ARBA00009374"/>
    </source>
</evidence>
<accession>A0AAV9CJS7</accession>
<comment type="caution">
    <text evidence="5">The sequence shown here is derived from an EMBL/GenBank/DDBJ whole genome shotgun (WGS) entry which is preliminary data.</text>
</comment>
<evidence type="ECO:0000256" key="2">
    <source>
        <dbReference type="ARBA" id="ARBA00022723"/>
    </source>
</evidence>
<reference evidence="5" key="1">
    <citation type="journal article" date="2023" name="Nat. Commun.">
        <title>Diploid and tetraploid genomes of Acorus and the evolution of monocots.</title>
        <authorList>
            <person name="Ma L."/>
            <person name="Liu K.W."/>
            <person name="Li Z."/>
            <person name="Hsiao Y.Y."/>
            <person name="Qi Y."/>
            <person name="Fu T."/>
            <person name="Tang G.D."/>
            <person name="Zhang D."/>
            <person name="Sun W.H."/>
            <person name="Liu D.K."/>
            <person name="Li Y."/>
            <person name="Chen G.Z."/>
            <person name="Liu X.D."/>
            <person name="Liao X.Y."/>
            <person name="Jiang Y.T."/>
            <person name="Yu X."/>
            <person name="Hao Y."/>
            <person name="Huang J."/>
            <person name="Zhao X.W."/>
            <person name="Ke S."/>
            <person name="Chen Y.Y."/>
            <person name="Wu W.L."/>
            <person name="Hsu J.L."/>
            <person name="Lin Y.F."/>
            <person name="Huang M.D."/>
            <person name="Li C.Y."/>
            <person name="Huang L."/>
            <person name="Wang Z.W."/>
            <person name="Zhao X."/>
            <person name="Zhong W.Y."/>
            <person name="Peng D.H."/>
            <person name="Ahmad S."/>
            <person name="Lan S."/>
            <person name="Zhang J.S."/>
            <person name="Tsai W.C."/>
            <person name="Van de Peer Y."/>
            <person name="Liu Z.J."/>
        </authorList>
    </citation>
    <scope>NUCLEOTIDE SEQUENCE</scope>
    <source>
        <strain evidence="5">CP</strain>
    </source>
</reference>
<dbReference type="EMBL" id="JAUJYO010000019">
    <property type="protein sequence ID" value="KAK1288980.1"/>
    <property type="molecule type" value="Genomic_DNA"/>
</dbReference>
<feature type="zinc finger region" description="FLZ-type" evidence="3">
    <location>
        <begin position="1"/>
        <end position="83"/>
    </location>
</feature>
<dbReference type="InterPro" id="IPR007650">
    <property type="entry name" value="Zf-FLZ_dom"/>
</dbReference>
<evidence type="ECO:0000313" key="5">
    <source>
        <dbReference type="EMBL" id="KAK1288980.1"/>
    </source>
</evidence>
<protein>
    <recommendedName>
        <fullName evidence="4">FLZ-type domain-containing protein</fullName>
    </recommendedName>
</protein>
<dbReference type="PANTHER" id="PTHR47208">
    <property type="entry name" value="OS02G0174800 PROTEIN"/>
    <property type="match status" value="1"/>
</dbReference>
<keyword evidence="6" id="KW-1185">Reference proteome</keyword>
<name>A0AAV9CJS7_ACOCL</name>